<protein>
    <recommendedName>
        <fullName evidence="6">Glutathione S-transferase</fullName>
    </recommendedName>
</protein>
<dbReference type="PROSITE" id="PS50405">
    <property type="entry name" value="GST_CTER"/>
    <property type="match status" value="1"/>
</dbReference>
<dbReference type="PROSITE" id="PS50404">
    <property type="entry name" value="GST_NTER"/>
    <property type="match status" value="1"/>
</dbReference>
<dbReference type="STRING" id="1447872.A0A1J9QXL0"/>
<accession>A0A1J9QXL0</accession>
<dbReference type="InterPro" id="IPR004045">
    <property type="entry name" value="Glutathione_S-Trfase_N"/>
</dbReference>
<keyword evidence="1" id="KW-0560">Oxidoreductase</keyword>
<dbReference type="InterPro" id="IPR010987">
    <property type="entry name" value="Glutathione-S-Trfase_C-like"/>
</dbReference>
<dbReference type="EMBL" id="LGRN01000001">
    <property type="protein sequence ID" value="OJD20061.1"/>
    <property type="molecule type" value="Genomic_DNA"/>
</dbReference>
<evidence type="ECO:0000256" key="1">
    <source>
        <dbReference type="ARBA" id="ARBA00023002"/>
    </source>
</evidence>
<dbReference type="SUPFAM" id="SSF52833">
    <property type="entry name" value="Thioredoxin-like"/>
    <property type="match status" value="1"/>
</dbReference>
<dbReference type="Pfam" id="PF13409">
    <property type="entry name" value="GST_N_2"/>
    <property type="match status" value="1"/>
</dbReference>
<sequence>MTQVLRHPVATGPAKALVDKHVAEQPLKFYAGWFCPYAQRTWIALEEKKIPYQYIEINPYDKSPSLLALNPKGLVPTIGAPLANNQGTKPLYESNIINEYLEEAFPEHKPHLLPTDPFERARARIWIDFVGSRITPNYRKIQYATTTEERNAARAQFLKAIKEFTGAMDPEGPYFLGKEIGLPDIALAPWVGRFFMVEKFKDGGTGIPAEGTSGEDESVWNRWRKWEKAIRERESFKNTFSEGQYYENIATQEWAR</sequence>
<gene>
    <name evidence="4" type="ORF">AJ78_00078</name>
</gene>
<dbReference type="VEuPathDB" id="FungiDB:AJ78_00078"/>
<dbReference type="Pfam" id="PF13410">
    <property type="entry name" value="GST_C_2"/>
    <property type="match status" value="1"/>
</dbReference>
<comment type="caution">
    <text evidence="4">The sequence shown here is derived from an EMBL/GenBank/DDBJ whole genome shotgun (WGS) entry which is preliminary data.</text>
</comment>
<dbReference type="Gene3D" id="3.40.30.10">
    <property type="entry name" value="Glutaredoxin"/>
    <property type="match status" value="1"/>
</dbReference>
<dbReference type="InterPro" id="IPR036282">
    <property type="entry name" value="Glutathione-S-Trfase_C_sf"/>
</dbReference>
<dbReference type="SUPFAM" id="SSF47616">
    <property type="entry name" value="GST C-terminal domain-like"/>
    <property type="match status" value="1"/>
</dbReference>
<dbReference type="GO" id="GO:0005737">
    <property type="term" value="C:cytoplasm"/>
    <property type="evidence" value="ECO:0007669"/>
    <property type="project" value="InterPro"/>
</dbReference>
<feature type="domain" description="GST N-terminal" evidence="2">
    <location>
        <begin position="25"/>
        <end position="109"/>
    </location>
</feature>
<dbReference type="OrthoDB" id="4951845at2759"/>
<feature type="domain" description="GST C-terminal" evidence="3">
    <location>
        <begin position="116"/>
        <end position="256"/>
    </location>
</feature>
<dbReference type="Gene3D" id="1.20.1050.10">
    <property type="match status" value="1"/>
</dbReference>
<dbReference type="Proteomes" id="UP000182235">
    <property type="component" value="Unassembled WGS sequence"/>
</dbReference>
<dbReference type="InterPro" id="IPR040079">
    <property type="entry name" value="Glutathione_S-Trfase"/>
</dbReference>
<dbReference type="InterPro" id="IPR005442">
    <property type="entry name" value="GST_omega"/>
</dbReference>
<proteinExistence type="predicted"/>
<evidence type="ECO:0000259" key="2">
    <source>
        <dbReference type="PROSITE" id="PS50404"/>
    </source>
</evidence>
<evidence type="ECO:0000259" key="3">
    <source>
        <dbReference type="PROSITE" id="PS50405"/>
    </source>
</evidence>
<dbReference type="PANTHER" id="PTHR43968">
    <property type="match status" value="1"/>
</dbReference>
<dbReference type="GO" id="GO:0004364">
    <property type="term" value="F:glutathione transferase activity"/>
    <property type="evidence" value="ECO:0007669"/>
    <property type="project" value="InterPro"/>
</dbReference>
<dbReference type="PRINTS" id="PR01625">
    <property type="entry name" value="GSTRNSFRASEO"/>
</dbReference>
<dbReference type="InterPro" id="IPR036249">
    <property type="entry name" value="Thioredoxin-like_sf"/>
</dbReference>
<name>A0A1J9QXL0_9EURO</name>
<reference evidence="4 5" key="1">
    <citation type="submission" date="2015-07" db="EMBL/GenBank/DDBJ databases">
        <title>Emmonsia species relationships and genome sequence.</title>
        <authorList>
            <consortium name="The Broad Institute Genomics Platform"/>
            <person name="Cuomo C.A."/>
            <person name="Munoz J.F."/>
            <person name="Imamovic A."/>
            <person name="Priest M.E."/>
            <person name="Young S."/>
            <person name="Clay O.K."/>
            <person name="McEwen J.G."/>
        </authorList>
    </citation>
    <scope>NUCLEOTIDE SEQUENCE [LARGE SCALE GENOMIC DNA]</scope>
    <source>
        <strain evidence="4 5">UAMH 9510</strain>
    </source>
</reference>
<dbReference type="AlphaFoldDB" id="A0A1J9QXL0"/>
<evidence type="ECO:0000313" key="5">
    <source>
        <dbReference type="Proteomes" id="UP000182235"/>
    </source>
</evidence>
<dbReference type="InterPro" id="IPR050983">
    <property type="entry name" value="GST_Omega/HSP26"/>
</dbReference>
<evidence type="ECO:0000313" key="4">
    <source>
        <dbReference type="EMBL" id="OJD20061.1"/>
    </source>
</evidence>
<dbReference type="PANTHER" id="PTHR43968:SF13">
    <property type="entry name" value="GLUTATHIONE TRANSFERASE OMEGA-1"/>
    <property type="match status" value="1"/>
</dbReference>
<evidence type="ECO:0008006" key="6">
    <source>
        <dbReference type="Google" id="ProtNLM"/>
    </source>
</evidence>
<dbReference type="GO" id="GO:0045174">
    <property type="term" value="F:glutathione dehydrogenase (ascorbate) activity"/>
    <property type="evidence" value="ECO:0007669"/>
    <property type="project" value="UniProtKB-ARBA"/>
</dbReference>
<keyword evidence="5" id="KW-1185">Reference proteome</keyword>
<dbReference type="SFLD" id="SFLDS00019">
    <property type="entry name" value="Glutathione_Transferase_(cytos"/>
    <property type="match status" value="1"/>
</dbReference>
<dbReference type="SFLD" id="SFLDG00358">
    <property type="entry name" value="Main_(cytGST)"/>
    <property type="match status" value="1"/>
</dbReference>
<organism evidence="4 5">
    <name type="scientific">Emergomyces pasteurianus Ep9510</name>
    <dbReference type="NCBI Taxonomy" id="1447872"/>
    <lineage>
        <taxon>Eukaryota</taxon>
        <taxon>Fungi</taxon>
        <taxon>Dikarya</taxon>
        <taxon>Ascomycota</taxon>
        <taxon>Pezizomycotina</taxon>
        <taxon>Eurotiomycetes</taxon>
        <taxon>Eurotiomycetidae</taxon>
        <taxon>Onygenales</taxon>
        <taxon>Ajellomycetaceae</taxon>
        <taxon>Emergomyces</taxon>
    </lineage>
</organism>